<dbReference type="InterPro" id="IPR036388">
    <property type="entry name" value="WH-like_DNA-bd_sf"/>
</dbReference>
<dbReference type="InterPro" id="IPR014284">
    <property type="entry name" value="RNA_pol_sigma-70_dom"/>
</dbReference>
<keyword evidence="8" id="KW-1185">Reference proteome</keyword>
<dbReference type="NCBIfam" id="TIGR02937">
    <property type="entry name" value="sigma70-ECF"/>
    <property type="match status" value="1"/>
</dbReference>
<evidence type="ECO:0000256" key="3">
    <source>
        <dbReference type="ARBA" id="ARBA00023082"/>
    </source>
</evidence>
<dbReference type="Pfam" id="PF08281">
    <property type="entry name" value="Sigma70_r4_2"/>
    <property type="match status" value="1"/>
</dbReference>
<dbReference type="PANTHER" id="PTHR43133">
    <property type="entry name" value="RNA POLYMERASE ECF-TYPE SIGMA FACTO"/>
    <property type="match status" value="1"/>
</dbReference>
<accession>A0A261SEP8</accession>
<evidence type="ECO:0000256" key="2">
    <source>
        <dbReference type="ARBA" id="ARBA00023015"/>
    </source>
</evidence>
<evidence type="ECO:0000313" key="7">
    <source>
        <dbReference type="EMBL" id="OZI34833.1"/>
    </source>
</evidence>
<reference evidence="8" key="1">
    <citation type="submission" date="2017-05" db="EMBL/GenBank/DDBJ databases">
        <title>Complete and WGS of Bordetella genogroups.</title>
        <authorList>
            <person name="Spilker T."/>
            <person name="Lipuma J."/>
        </authorList>
    </citation>
    <scope>NUCLEOTIDE SEQUENCE [LARGE SCALE GENOMIC DNA]</scope>
    <source>
        <strain evidence="8">AU16122</strain>
    </source>
</reference>
<name>A0A261SEP8_9BORD</name>
<dbReference type="InterPro" id="IPR007627">
    <property type="entry name" value="RNA_pol_sigma70_r2"/>
</dbReference>
<dbReference type="GO" id="GO:0003677">
    <property type="term" value="F:DNA binding"/>
    <property type="evidence" value="ECO:0007669"/>
    <property type="project" value="InterPro"/>
</dbReference>
<dbReference type="PANTHER" id="PTHR43133:SF63">
    <property type="entry name" value="RNA POLYMERASE SIGMA FACTOR FECI-RELATED"/>
    <property type="match status" value="1"/>
</dbReference>
<dbReference type="SUPFAM" id="SSF88659">
    <property type="entry name" value="Sigma3 and sigma4 domains of RNA polymerase sigma factors"/>
    <property type="match status" value="1"/>
</dbReference>
<dbReference type="PROSITE" id="PS50943">
    <property type="entry name" value="HTH_CROC1"/>
    <property type="match status" value="1"/>
</dbReference>
<feature type="region of interest" description="Disordered" evidence="5">
    <location>
        <begin position="234"/>
        <end position="253"/>
    </location>
</feature>
<dbReference type="InterPro" id="IPR013324">
    <property type="entry name" value="RNA_pol_sigma_r3/r4-like"/>
</dbReference>
<dbReference type="InterPro" id="IPR013249">
    <property type="entry name" value="RNA_pol_sigma70_r4_t2"/>
</dbReference>
<dbReference type="GO" id="GO:0016987">
    <property type="term" value="F:sigma factor activity"/>
    <property type="evidence" value="ECO:0007669"/>
    <property type="project" value="UniProtKB-KW"/>
</dbReference>
<proteinExistence type="inferred from homology"/>
<organism evidence="7 8">
    <name type="scientific">Bordetella genomosp. 10</name>
    <dbReference type="NCBI Taxonomy" id="1416804"/>
    <lineage>
        <taxon>Bacteria</taxon>
        <taxon>Pseudomonadati</taxon>
        <taxon>Pseudomonadota</taxon>
        <taxon>Betaproteobacteria</taxon>
        <taxon>Burkholderiales</taxon>
        <taxon>Alcaligenaceae</taxon>
        <taxon>Bordetella</taxon>
    </lineage>
</organism>
<dbReference type="AlphaFoldDB" id="A0A261SEP8"/>
<comment type="caution">
    <text evidence="7">The sequence shown here is derived from an EMBL/GenBank/DDBJ whole genome shotgun (WGS) entry which is preliminary data.</text>
</comment>
<dbReference type="Gene3D" id="1.10.10.10">
    <property type="entry name" value="Winged helix-like DNA-binding domain superfamily/Winged helix DNA-binding domain"/>
    <property type="match status" value="1"/>
</dbReference>
<evidence type="ECO:0000256" key="4">
    <source>
        <dbReference type="ARBA" id="ARBA00023163"/>
    </source>
</evidence>
<evidence type="ECO:0000259" key="6">
    <source>
        <dbReference type="PROSITE" id="PS50943"/>
    </source>
</evidence>
<evidence type="ECO:0000256" key="5">
    <source>
        <dbReference type="SAM" id="MobiDB-lite"/>
    </source>
</evidence>
<dbReference type="Pfam" id="PF04542">
    <property type="entry name" value="Sigma70_r2"/>
    <property type="match status" value="1"/>
</dbReference>
<dbReference type="InterPro" id="IPR039425">
    <property type="entry name" value="RNA_pol_sigma-70-like"/>
</dbReference>
<dbReference type="EMBL" id="NEVM01000002">
    <property type="protein sequence ID" value="OZI34833.1"/>
    <property type="molecule type" value="Genomic_DNA"/>
</dbReference>
<dbReference type="InterPro" id="IPR013325">
    <property type="entry name" value="RNA_pol_sigma_r2"/>
</dbReference>
<gene>
    <name evidence="7" type="ORF">CAL29_15310</name>
</gene>
<dbReference type="SUPFAM" id="SSF88946">
    <property type="entry name" value="Sigma2 domain of RNA polymerase sigma factors"/>
    <property type="match status" value="1"/>
</dbReference>
<keyword evidence="2" id="KW-0805">Transcription regulation</keyword>
<dbReference type="Gene3D" id="1.10.1740.10">
    <property type="match status" value="1"/>
</dbReference>
<dbReference type="Proteomes" id="UP000216020">
    <property type="component" value="Unassembled WGS sequence"/>
</dbReference>
<sequence>MASDRIATYSHLSAWVDEACQRPFRLFALPAIALRGGRRRSAWGGVIARTEGARLSAPSDDSRSWLTQMYASFRAPLLRFLQHRLGDRQDAEDALQESFTRLAAAGQSTALRNQRPYLFQIAANLLRDRAREQLRQGPMKMVSFDDPETRADEVPVDASACPVASTEHRERLHRLEQALQELPERQREAFVLHRFDGLTQDEVADRMGISRRMVSKHLSRAFAYCEVRVRYASADQMASRPQDDAQDEPEDGA</sequence>
<feature type="domain" description="HTH cro/C1-type" evidence="6">
    <location>
        <begin position="197"/>
        <end position="216"/>
    </location>
</feature>
<dbReference type="InterPro" id="IPR001387">
    <property type="entry name" value="Cro/C1-type_HTH"/>
</dbReference>
<dbReference type="CDD" id="cd06171">
    <property type="entry name" value="Sigma70_r4"/>
    <property type="match status" value="1"/>
</dbReference>
<keyword evidence="4" id="KW-0804">Transcription</keyword>
<keyword evidence="3" id="KW-0731">Sigma factor</keyword>
<feature type="compositionally biased region" description="Acidic residues" evidence="5">
    <location>
        <begin position="244"/>
        <end position="253"/>
    </location>
</feature>
<comment type="similarity">
    <text evidence="1">Belongs to the sigma-70 factor family. ECF subfamily.</text>
</comment>
<protein>
    <recommendedName>
        <fullName evidence="6">HTH cro/C1-type domain-containing protein</fullName>
    </recommendedName>
</protein>
<evidence type="ECO:0000256" key="1">
    <source>
        <dbReference type="ARBA" id="ARBA00010641"/>
    </source>
</evidence>
<evidence type="ECO:0000313" key="8">
    <source>
        <dbReference type="Proteomes" id="UP000216020"/>
    </source>
</evidence>
<dbReference type="GO" id="GO:0006352">
    <property type="term" value="P:DNA-templated transcription initiation"/>
    <property type="evidence" value="ECO:0007669"/>
    <property type="project" value="InterPro"/>
</dbReference>